<accession>X1R0U4</accession>
<gene>
    <name evidence="1" type="ORF">S06H3_60390</name>
</gene>
<proteinExistence type="predicted"/>
<comment type="caution">
    <text evidence="1">The sequence shown here is derived from an EMBL/GenBank/DDBJ whole genome shotgun (WGS) entry which is preliminary data.</text>
</comment>
<protein>
    <submittedName>
        <fullName evidence="1">Uncharacterized protein</fullName>
    </submittedName>
</protein>
<dbReference type="EMBL" id="BARV01039388">
    <property type="protein sequence ID" value="GAI56720.1"/>
    <property type="molecule type" value="Genomic_DNA"/>
</dbReference>
<organism evidence="1">
    <name type="scientific">marine sediment metagenome</name>
    <dbReference type="NCBI Taxonomy" id="412755"/>
    <lineage>
        <taxon>unclassified sequences</taxon>
        <taxon>metagenomes</taxon>
        <taxon>ecological metagenomes</taxon>
    </lineage>
</organism>
<evidence type="ECO:0000313" key="1">
    <source>
        <dbReference type="EMBL" id="GAI56720.1"/>
    </source>
</evidence>
<reference evidence="1" key="1">
    <citation type="journal article" date="2014" name="Front. Microbiol.">
        <title>High frequency of phylogenetically diverse reductive dehalogenase-homologous genes in deep subseafloor sedimentary metagenomes.</title>
        <authorList>
            <person name="Kawai M."/>
            <person name="Futagami T."/>
            <person name="Toyoda A."/>
            <person name="Takaki Y."/>
            <person name="Nishi S."/>
            <person name="Hori S."/>
            <person name="Arai W."/>
            <person name="Tsubouchi T."/>
            <person name="Morono Y."/>
            <person name="Uchiyama I."/>
            <person name="Ito T."/>
            <person name="Fujiyama A."/>
            <person name="Inagaki F."/>
            <person name="Takami H."/>
        </authorList>
    </citation>
    <scope>NUCLEOTIDE SEQUENCE</scope>
    <source>
        <strain evidence="1">Expedition CK06-06</strain>
    </source>
</reference>
<name>X1R0U4_9ZZZZ</name>
<feature type="non-terminal residue" evidence="1">
    <location>
        <position position="63"/>
    </location>
</feature>
<sequence>MKTKFTFSILPADKVGRQVLFLVAILFFINVNARTKKDTSQPAGKKGFDVEFTQLRSSEFTLD</sequence>
<dbReference type="AlphaFoldDB" id="X1R0U4"/>